<dbReference type="NCBIfam" id="TIGR01128">
    <property type="entry name" value="holA"/>
    <property type="match status" value="1"/>
</dbReference>
<dbReference type="GO" id="GO:0009360">
    <property type="term" value="C:DNA polymerase III complex"/>
    <property type="evidence" value="ECO:0007669"/>
    <property type="project" value="InterPro"/>
</dbReference>
<comment type="caution">
    <text evidence="11">The sequence shown here is derived from an EMBL/GenBank/DDBJ whole genome shotgun (WGS) entry which is preliminary data.</text>
</comment>
<evidence type="ECO:0000256" key="8">
    <source>
        <dbReference type="ARBA" id="ARBA00049244"/>
    </source>
</evidence>
<dbReference type="InterPro" id="IPR010372">
    <property type="entry name" value="DNA_pol3_delta_N"/>
</dbReference>
<dbReference type="EMBL" id="CAIY01000027">
    <property type="protein sequence ID" value="CCH66840.1"/>
    <property type="molecule type" value="Genomic_DNA"/>
</dbReference>
<name>M1X2H6_9NOST</name>
<gene>
    <name evidence="11" type="ORF">RINTHH_6850</name>
</gene>
<dbReference type="InterPro" id="IPR008921">
    <property type="entry name" value="DNA_pol3_clamp-load_cplx_C"/>
</dbReference>
<evidence type="ECO:0000256" key="3">
    <source>
        <dbReference type="ARBA" id="ARBA00022679"/>
    </source>
</evidence>
<dbReference type="AlphaFoldDB" id="M1X2H6"/>
<feature type="domain" description="DNA polymerase III delta subunit-like C-terminal" evidence="10">
    <location>
        <begin position="203"/>
        <end position="313"/>
    </location>
</feature>
<dbReference type="InterPro" id="IPR005790">
    <property type="entry name" value="DNA_polIII_delta"/>
</dbReference>
<feature type="domain" description="DNA polymerase III delta N-terminal" evidence="9">
    <location>
        <begin position="4"/>
        <end position="121"/>
    </location>
</feature>
<dbReference type="PANTHER" id="PTHR34388">
    <property type="entry name" value="DNA POLYMERASE III SUBUNIT DELTA"/>
    <property type="match status" value="1"/>
</dbReference>
<dbReference type="GO" id="GO:0003677">
    <property type="term" value="F:DNA binding"/>
    <property type="evidence" value="ECO:0007669"/>
    <property type="project" value="InterPro"/>
</dbReference>
<dbReference type="GO" id="GO:0003887">
    <property type="term" value="F:DNA-directed DNA polymerase activity"/>
    <property type="evidence" value="ECO:0007669"/>
    <property type="project" value="UniProtKB-KW"/>
</dbReference>
<evidence type="ECO:0000313" key="11">
    <source>
        <dbReference type="EMBL" id="CCH66840.1"/>
    </source>
</evidence>
<evidence type="ECO:0000313" key="12">
    <source>
        <dbReference type="Proteomes" id="UP000053051"/>
    </source>
</evidence>
<keyword evidence="3 11" id="KW-0808">Transferase</keyword>
<evidence type="ECO:0000256" key="4">
    <source>
        <dbReference type="ARBA" id="ARBA00022695"/>
    </source>
</evidence>
<evidence type="ECO:0000256" key="2">
    <source>
        <dbReference type="ARBA" id="ARBA00017703"/>
    </source>
</evidence>
<keyword evidence="6" id="KW-0239">DNA-directed DNA polymerase</keyword>
<organism evidence="11 12">
    <name type="scientific">Richelia intracellularis HH01</name>
    <dbReference type="NCBI Taxonomy" id="1165094"/>
    <lineage>
        <taxon>Bacteria</taxon>
        <taxon>Bacillati</taxon>
        <taxon>Cyanobacteriota</taxon>
        <taxon>Cyanophyceae</taxon>
        <taxon>Nostocales</taxon>
        <taxon>Nostocaceae</taxon>
        <taxon>Richelia</taxon>
    </lineage>
</organism>
<evidence type="ECO:0000256" key="7">
    <source>
        <dbReference type="ARBA" id="ARBA00034754"/>
    </source>
</evidence>
<dbReference type="RefSeq" id="WP_008232721.1">
    <property type="nucleotide sequence ID" value="NZ_CAIY01000027.1"/>
</dbReference>
<dbReference type="InterPro" id="IPR048466">
    <property type="entry name" value="DNA_pol3_delta-like_C"/>
</dbReference>
<dbReference type="Gene3D" id="3.40.50.300">
    <property type="entry name" value="P-loop containing nucleotide triphosphate hydrolases"/>
    <property type="match status" value="1"/>
</dbReference>
<dbReference type="GO" id="GO:0006261">
    <property type="term" value="P:DNA-templated DNA replication"/>
    <property type="evidence" value="ECO:0007669"/>
    <property type="project" value="TreeGrafter"/>
</dbReference>
<dbReference type="STRING" id="1165094.RINTHH_6850"/>
<dbReference type="PANTHER" id="PTHR34388:SF1">
    <property type="entry name" value="DNA POLYMERASE III SUBUNIT DELTA"/>
    <property type="match status" value="1"/>
</dbReference>
<dbReference type="SUPFAM" id="SSF52540">
    <property type="entry name" value="P-loop containing nucleoside triphosphate hydrolases"/>
    <property type="match status" value="1"/>
</dbReference>
<comment type="catalytic activity">
    <reaction evidence="8">
        <text>DNA(n) + a 2'-deoxyribonucleoside 5'-triphosphate = DNA(n+1) + diphosphate</text>
        <dbReference type="Rhea" id="RHEA:22508"/>
        <dbReference type="Rhea" id="RHEA-COMP:17339"/>
        <dbReference type="Rhea" id="RHEA-COMP:17340"/>
        <dbReference type="ChEBI" id="CHEBI:33019"/>
        <dbReference type="ChEBI" id="CHEBI:61560"/>
        <dbReference type="ChEBI" id="CHEBI:173112"/>
        <dbReference type="EC" id="2.7.7.7"/>
    </reaction>
</comment>
<evidence type="ECO:0000259" key="9">
    <source>
        <dbReference type="Pfam" id="PF06144"/>
    </source>
</evidence>
<comment type="similarity">
    <text evidence="7">Belongs to the DNA polymerase HolA subunit family.</text>
</comment>
<keyword evidence="4 11" id="KW-0548">Nucleotidyltransferase</keyword>
<dbReference type="Proteomes" id="UP000053051">
    <property type="component" value="Unassembled WGS sequence"/>
</dbReference>
<evidence type="ECO:0000256" key="6">
    <source>
        <dbReference type="ARBA" id="ARBA00022932"/>
    </source>
</evidence>
<evidence type="ECO:0000259" key="10">
    <source>
        <dbReference type="Pfam" id="PF21694"/>
    </source>
</evidence>
<dbReference type="OrthoDB" id="581300at2"/>
<dbReference type="Pfam" id="PF06144">
    <property type="entry name" value="DNA_pol3_delta"/>
    <property type="match status" value="1"/>
</dbReference>
<reference evidence="11 12" key="1">
    <citation type="submission" date="2012-05" db="EMBL/GenBank/DDBJ databases">
        <authorList>
            <person name="Hilton J."/>
        </authorList>
    </citation>
    <scope>NUCLEOTIDE SEQUENCE [LARGE SCALE GENOMIC DNA]</scope>
    <source>
        <strain evidence="11 12">HH01</strain>
    </source>
</reference>
<sequence>MPIYIYWGKDEFAMGEAVKELREWILDPAWASFNYHIFPQKNADTVVEALNQSMTPPFGGGKRLVWLQNTTALYKECSKNVLEELKNTLNFIPTNTYLLMTSHYRPDPYLKSTKILQKFATKFQDFPLISPWKTDTLVHTVLVTAKKIGVNLTSKSAQFLAESVGNNTRLLHSELEKLRLYAGNDEQPLNVDILTRLVCSNTQNSLQLATAIRDGDTAKSLTLVTELIDASEPALKIVATLIGQFRTWTWVKIIMESGERDLKLIAEAVDIANHKRIYFLQKEVQQISVQQLISTLPLLLDLEISLKQGANQSSSIKAKVIELCQLYYRN</sequence>
<reference evidence="12" key="2">
    <citation type="submission" date="2016-01" db="EMBL/GenBank/DDBJ databases">
        <title>Diatom-associated endosymboitic cyanobacterium lacks core nitrogen metabolism enzymes.</title>
        <authorList>
            <person name="Hilton J.A."/>
            <person name="Foster R.A."/>
            <person name="Tripp H.J."/>
            <person name="Carter B.J."/>
            <person name="Zehr J.P."/>
            <person name="Villareal T.A."/>
        </authorList>
    </citation>
    <scope>NUCLEOTIDE SEQUENCE [LARGE SCALE GENOMIC DNA]</scope>
    <source>
        <strain evidence="12">HH01</strain>
    </source>
</reference>
<keyword evidence="5" id="KW-0235">DNA replication</keyword>
<accession>M1X2H6</accession>
<dbReference type="EC" id="2.7.7.7" evidence="1"/>
<dbReference type="InterPro" id="IPR027417">
    <property type="entry name" value="P-loop_NTPase"/>
</dbReference>
<keyword evidence="12" id="KW-1185">Reference proteome</keyword>
<dbReference type="Gene3D" id="1.10.8.60">
    <property type="match status" value="1"/>
</dbReference>
<proteinExistence type="inferred from homology"/>
<evidence type="ECO:0000256" key="5">
    <source>
        <dbReference type="ARBA" id="ARBA00022705"/>
    </source>
</evidence>
<protein>
    <recommendedName>
        <fullName evidence="2">DNA polymerase III subunit delta</fullName>
        <ecNumber evidence="1">2.7.7.7</ecNumber>
    </recommendedName>
</protein>
<dbReference type="Gene3D" id="1.20.272.10">
    <property type="match status" value="1"/>
</dbReference>
<dbReference type="Pfam" id="PF21694">
    <property type="entry name" value="DNA_pol3_delta_C"/>
    <property type="match status" value="1"/>
</dbReference>
<dbReference type="SUPFAM" id="SSF48019">
    <property type="entry name" value="post-AAA+ oligomerization domain-like"/>
    <property type="match status" value="1"/>
</dbReference>
<evidence type="ECO:0000256" key="1">
    <source>
        <dbReference type="ARBA" id="ARBA00012417"/>
    </source>
</evidence>